<accession>A0A8T2QFY3</accession>
<keyword evidence="2" id="KW-1185">Reference proteome</keyword>
<dbReference type="AlphaFoldDB" id="A0A8T2QFY3"/>
<name>A0A8T2QFY3_CERRI</name>
<sequence>MHRRPPNDCAGTHEKMNLVGISWRRQTSFSSLKRQRLHECQIIAIPRFSSFHESLPLGLISIYIRATLILLTISISVRHVHATDCTVSNLQACDCFKNSTCPQNILAPRIVARKQDADLKVVVPNIISLRHRVFN</sequence>
<proteinExistence type="predicted"/>
<gene>
    <name evidence="1" type="ORF">KP509_35G032700</name>
</gene>
<comment type="caution">
    <text evidence="1">The sequence shown here is derived from an EMBL/GenBank/DDBJ whole genome shotgun (WGS) entry which is preliminary data.</text>
</comment>
<protein>
    <submittedName>
        <fullName evidence="1">Uncharacterized protein</fullName>
    </submittedName>
</protein>
<evidence type="ECO:0000313" key="1">
    <source>
        <dbReference type="EMBL" id="KAH7282485.1"/>
    </source>
</evidence>
<dbReference type="EMBL" id="CM035440">
    <property type="protein sequence ID" value="KAH7282485.1"/>
    <property type="molecule type" value="Genomic_DNA"/>
</dbReference>
<reference evidence="1" key="1">
    <citation type="submission" date="2021-08" db="EMBL/GenBank/DDBJ databases">
        <title>WGS assembly of Ceratopteris richardii.</title>
        <authorList>
            <person name="Marchant D.B."/>
            <person name="Chen G."/>
            <person name="Jenkins J."/>
            <person name="Shu S."/>
            <person name="Leebens-Mack J."/>
            <person name="Grimwood J."/>
            <person name="Schmutz J."/>
            <person name="Soltis P."/>
            <person name="Soltis D."/>
            <person name="Chen Z.-H."/>
        </authorList>
    </citation>
    <scope>NUCLEOTIDE SEQUENCE</scope>
    <source>
        <strain evidence="1">Whitten #5841</strain>
        <tissue evidence="1">Leaf</tissue>
    </source>
</reference>
<evidence type="ECO:0000313" key="2">
    <source>
        <dbReference type="Proteomes" id="UP000825935"/>
    </source>
</evidence>
<organism evidence="1 2">
    <name type="scientific">Ceratopteris richardii</name>
    <name type="common">Triangle waterfern</name>
    <dbReference type="NCBI Taxonomy" id="49495"/>
    <lineage>
        <taxon>Eukaryota</taxon>
        <taxon>Viridiplantae</taxon>
        <taxon>Streptophyta</taxon>
        <taxon>Embryophyta</taxon>
        <taxon>Tracheophyta</taxon>
        <taxon>Polypodiopsida</taxon>
        <taxon>Polypodiidae</taxon>
        <taxon>Polypodiales</taxon>
        <taxon>Pteridineae</taxon>
        <taxon>Pteridaceae</taxon>
        <taxon>Parkerioideae</taxon>
        <taxon>Ceratopteris</taxon>
    </lineage>
</organism>
<dbReference type="Proteomes" id="UP000825935">
    <property type="component" value="Chromosome 35"/>
</dbReference>